<evidence type="ECO:0000313" key="3">
    <source>
        <dbReference type="Proteomes" id="UP000275667"/>
    </source>
</evidence>
<sequence length="79" mass="8485">MANDTAPAETETTGPRFPDVHVQLTGNDGNVFLIIGRVQRALLTGGATREQAAEFVNEMTDSDSYDAALATVMRWVSVS</sequence>
<organism evidence="2 3">
    <name type="scientific">Mycobacterium phage Serendipitous</name>
    <dbReference type="NCBI Taxonomy" id="2301619"/>
    <lineage>
        <taxon>Viruses</taxon>
        <taxon>Duplodnaviria</taxon>
        <taxon>Heunggongvirae</taxon>
        <taxon>Uroviricota</taxon>
        <taxon>Caudoviricetes</taxon>
        <taxon>Bclasvirinae</taxon>
        <taxon>Acadianvirus</taxon>
        <taxon>Acadianvirus serendipitous</taxon>
    </lineage>
</organism>
<feature type="region of interest" description="Disordered" evidence="1">
    <location>
        <begin position="1"/>
        <end position="20"/>
    </location>
</feature>
<gene>
    <name evidence="2" type="primary">88</name>
    <name evidence="2" type="ORF">SEA_SERENDIPITOUS_88</name>
</gene>
<keyword evidence="3" id="KW-1185">Reference proteome</keyword>
<proteinExistence type="predicted"/>
<evidence type="ECO:0000313" key="2">
    <source>
        <dbReference type="EMBL" id="AYB70629.1"/>
    </source>
</evidence>
<dbReference type="KEGG" id="vg:60321550"/>
<dbReference type="EMBL" id="MH727561">
    <property type="protein sequence ID" value="AYB70629.1"/>
    <property type="molecule type" value="Genomic_DNA"/>
</dbReference>
<reference evidence="3" key="1">
    <citation type="submission" date="2018-08" db="EMBL/GenBank/DDBJ databases">
        <authorList>
            <person name="Farris L."/>
            <person name="Burns B."/>
            <person name="Flowers J."/>
            <person name="Harvey A."/>
            <person name="Kent S."/>
            <person name="Kernodle S.A."/>
            <person name="McGinnis R."/>
            <person name="Sargent R."/>
            <person name="Stanley M."/>
            <person name="Wright P."/>
            <person name="Wallen J.R."/>
            <person name="Eckardt M.A."/>
            <person name="Gainey M.D."/>
            <person name="Garlena R.A."/>
            <person name="Russell D.A."/>
            <person name="Pope W.H."/>
            <person name="Jacobs-Sera D."/>
            <person name="Hatfull G.F."/>
        </authorList>
    </citation>
    <scope>NUCLEOTIDE SEQUENCE [LARGE SCALE GENOMIC DNA]</scope>
</reference>
<name>A0A385UK12_9CAUD</name>
<dbReference type="RefSeq" id="YP_009950140.1">
    <property type="nucleotide sequence ID" value="NC_051587.1"/>
</dbReference>
<dbReference type="Proteomes" id="UP000275667">
    <property type="component" value="Segment"/>
</dbReference>
<protein>
    <submittedName>
        <fullName evidence="2">Uncharacterized protein</fullName>
    </submittedName>
</protein>
<evidence type="ECO:0000256" key="1">
    <source>
        <dbReference type="SAM" id="MobiDB-lite"/>
    </source>
</evidence>
<accession>A0A385UK12</accession>
<dbReference type="GeneID" id="60321550"/>